<dbReference type="InterPro" id="IPR003343">
    <property type="entry name" value="Big_2"/>
</dbReference>
<feature type="signal peptide" evidence="2">
    <location>
        <begin position="1"/>
        <end position="25"/>
    </location>
</feature>
<evidence type="ECO:0000256" key="2">
    <source>
        <dbReference type="SAM" id="SignalP"/>
    </source>
</evidence>
<dbReference type="AlphaFoldDB" id="A0A150Q9H5"/>
<gene>
    <name evidence="4" type="ORF">BE15_17765</name>
</gene>
<evidence type="ECO:0000256" key="1">
    <source>
        <dbReference type="SAM" id="MobiDB-lite"/>
    </source>
</evidence>
<feature type="domain" description="BIG2" evidence="3">
    <location>
        <begin position="59"/>
        <end position="142"/>
    </location>
</feature>
<evidence type="ECO:0000259" key="3">
    <source>
        <dbReference type="SMART" id="SM00635"/>
    </source>
</evidence>
<dbReference type="SMART" id="SM00635">
    <property type="entry name" value="BID_2"/>
    <property type="match status" value="1"/>
</dbReference>
<feature type="region of interest" description="Disordered" evidence="1">
    <location>
        <begin position="27"/>
        <end position="54"/>
    </location>
</feature>
<accession>A0A150Q9H5</accession>
<feature type="compositionally biased region" description="Gly residues" evidence="1">
    <location>
        <begin position="33"/>
        <end position="54"/>
    </location>
</feature>
<dbReference type="Gene3D" id="2.60.40.1080">
    <property type="match status" value="1"/>
</dbReference>
<name>A0A150Q9H5_SORCE</name>
<comment type="caution">
    <text evidence="4">The sequence shown here is derived from an EMBL/GenBank/DDBJ whole genome shotgun (WGS) entry which is preliminary data.</text>
</comment>
<feature type="region of interest" description="Disordered" evidence="1">
    <location>
        <begin position="150"/>
        <end position="172"/>
    </location>
</feature>
<proteinExistence type="predicted"/>
<evidence type="ECO:0000313" key="4">
    <source>
        <dbReference type="EMBL" id="KYF64278.1"/>
    </source>
</evidence>
<keyword evidence="2" id="KW-0732">Signal</keyword>
<reference evidence="4 5" key="1">
    <citation type="submission" date="2014-02" db="EMBL/GenBank/DDBJ databases">
        <title>The small core and large imbalanced accessory genome model reveals a collaborative survival strategy of Sorangium cellulosum strains in nature.</title>
        <authorList>
            <person name="Han K."/>
            <person name="Peng R."/>
            <person name="Blom J."/>
            <person name="Li Y.-Z."/>
        </authorList>
    </citation>
    <scope>NUCLEOTIDE SEQUENCE [LARGE SCALE GENOMIC DNA]</scope>
    <source>
        <strain evidence="4 5">So0008-312</strain>
    </source>
</reference>
<organism evidence="4 5">
    <name type="scientific">Sorangium cellulosum</name>
    <name type="common">Polyangium cellulosum</name>
    <dbReference type="NCBI Taxonomy" id="56"/>
    <lineage>
        <taxon>Bacteria</taxon>
        <taxon>Pseudomonadati</taxon>
        <taxon>Myxococcota</taxon>
        <taxon>Polyangia</taxon>
        <taxon>Polyangiales</taxon>
        <taxon>Polyangiaceae</taxon>
        <taxon>Sorangium</taxon>
    </lineage>
</organism>
<dbReference type="Proteomes" id="UP000075260">
    <property type="component" value="Unassembled WGS sequence"/>
</dbReference>
<dbReference type="PROSITE" id="PS51257">
    <property type="entry name" value="PROKAR_LIPOPROTEIN"/>
    <property type="match status" value="1"/>
</dbReference>
<feature type="chain" id="PRO_5007566412" description="BIG2 domain-containing protein" evidence="2">
    <location>
        <begin position="26"/>
        <end position="172"/>
    </location>
</feature>
<protein>
    <recommendedName>
        <fullName evidence="3">BIG2 domain-containing protein</fullName>
    </recommendedName>
</protein>
<dbReference type="EMBL" id="JEMA01000923">
    <property type="protein sequence ID" value="KYF64278.1"/>
    <property type="molecule type" value="Genomic_DNA"/>
</dbReference>
<sequence>MFSARAGSRKADRGALLLALAAAGAACSSSSDGGTGASAGGAQGGGGSSSSGAGGAVEGLVSLRVDPGTTSVELAYGKAAAVQLSAIGRFQDGSERDVTGRVTWSADDLFAHVDAGQLTTASPGRVRVTAAGGSITATAEVTVKVAGEIALPGAPPGREPGRRTASTSPSPP</sequence>
<evidence type="ECO:0000313" key="5">
    <source>
        <dbReference type="Proteomes" id="UP000075260"/>
    </source>
</evidence>